<protein>
    <recommendedName>
        <fullName evidence="3">Alpha/beta hydrolase fold-3 domain-containing protein</fullName>
    </recommendedName>
</protein>
<dbReference type="AlphaFoldDB" id="A0AAV0RZN8"/>
<feature type="active site" evidence="2">
    <location>
        <position position="174"/>
    </location>
</feature>
<dbReference type="Pfam" id="PF07859">
    <property type="entry name" value="Abhydrolase_3"/>
    <property type="match status" value="1"/>
</dbReference>
<dbReference type="Proteomes" id="UP001154282">
    <property type="component" value="Unassembled WGS sequence"/>
</dbReference>
<organism evidence="5 6">
    <name type="scientific">Linum tenue</name>
    <dbReference type="NCBI Taxonomy" id="586396"/>
    <lineage>
        <taxon>Eukaryota</taxon>
        <taxon>Viridiplantae</taxon>
        <taxon>Streptophyta</taxon>
        <taxon>Embryophyta</taxon>
        <taxon>Tracheophyta</taxon>
        <taxon>Spermatophyta</taxon>
        <taxon>Magnoliopsida</taxon>
        <taxon>eudicotyledons</taxon>
        <taxon>Gunneridae</taxon>
        <taxon>Pentapetalae</taxon>
        <taxon>rosids</taxon>
        <taxon>fabids</taxon>
        <taxon>Malpighiales</taxon>
        <taxon>Linaceae</taxon>
        <taxon>Linum</taxon>
    </lineage>
</organism>
<dbReference type="InterPro" id="IPR033140">
    <property type="entry name" value="Lipase_GDXG_put_SER_AS"/>
</dbReference>
<sequence>MDFSTSDDHSEPVREFLPFLRIYKDGTVQRLTGTKIVPPSLHDPKSAVQSKDVRYYSSSSAGGDVILRSRIYLPKQTTPGEKLPVLVYYHGGAFLIESAFSPIYHNYLNTLVAEANVIAVSVDYRRAPENPLPIAYEDSWAALEWIASHSSGGGSEDWLNKHADFDSVFVAGDSAGANIAHRMAIRFGKEGIGGIGFAGLVLIHPYFWGKDPIGNEEKESEFREGAFEFWKLACPTTTGPDDPLVNPAADPDLGRLGCSKVVVAVAEKDFLSDRGRYYCEAVRKSGWKGEIELLEAKDEQHVFHLMDGGCENAVAMRSKICSFING</sequence>
<comment type="similarity">
    <text evidence="1">Belongs to the 'GDXG' lipolytic enzyme family.</text>
</comment>
<feature type="domain" description="Alpha/beta hydrolase fold-3" evidence="3">
    <location>
        <begin position="86"/>
        <end position="304"/>
    </location>
</feature>
<evidence type="ECO:0000313" key="6">
    <source>
        <dbReference type="Proteomes" id="UP001154282"/>
    </source>
</evidence>
<comment type="caution">
    <text evidence="5">The sequence shown here is derived from an EMBL/GenBank/DDBJ whole genome shotgun (WGS) entry which is preliminary data.</text>
</comment>
<dbReference type="InterPro" id="IPR013094">
    <property type="entry name" value="AB_hydrolase_3"/>
</dbReference>
<proteinExistence type="inferred from homology"/>
<dbReference type="EMBL" id="CAMGYJ010000011">
    <property type="protein sequence ID" value="CAI0626374.1"/>
    <property type="molecule type" value="Genomic_DNA"/>
</dbReference>
<dbReference type="Gene3D" id="3.40.50.1820">
    <property type="entry name" value="alpha/beta hydrolase"/>
    <property type="match status" value="1"/>
</dbReference>
<dbReference type="PROSITE" id="PS01174">
    <property type="entry name" value="LIPASE_GDXG_SER"/>
    <property type="match status" value="1"/>
</dbReference>
<evidence type="ECO:0000313" key="5">
    <source>
        <dbReference type="EMBL" id="CAI0626374.1"/>
    </source>
</evidence>
<dbReference type="InterPro" id="IPR029058">
    <property type="entry name" value="AB_hydrolase_fold"/>
</dbReference>
<keyword evidence="6" id="KW-1185">Reference proteome</keyword>
<evidence type="ECO:0000256" key="2">
    <source>
        <dbReference type="PROSITE-ProRule" id="PRU10038"/>
    </source>
</evidence>
<dbReference type="GO" id="GO:0016787">
    <property type="term" value="F:hydrolase activity"/>
    <property type="evidence" value="ECO:0007669"/>
    <property type="project" value="InterPro"/>
</dbReference>
<reference evidence="5" key="1">
    <citation type="submission" date="2022-08" db="EMBL/GenBank/DDBJ databases">
        <authorList>
            <person name="Gutierrez-Valencia J."/>
        </authorList>
    </citation>
    <scope>NUCLEOTIDE SEQUENCE</scope>
</reference>
<evidence type="ECO:0000256" key="1">
    <source>
        <dbReference type="ARBA" id="ARBA00010515"/>
    </source>
</evidence>
<evidence type="ECO:0000259" key="3">
    <source>
        <dbReference type="Pfam" id="PF07859"/>
    </source>
</evidence>
<dbReference type="SUPFAM" id="SSF53474">
    <property type="entry name" value="alpha/beta-Hydrolases"/>
    <property type="match status" value="1"/>
</dbReference>
<dbReference type="PANTHER" id="PTHR23024">
    <property type="entry name" value="ARYLACETAMIDE DEACETYLASE"/>
    <property type="match status" value="1"/>
</dbReference>
<name>A0AAV0RZN8_9ROSI</name>
<evidence type="ECO:0000313" key="4">
    <source>
        <dbReference type="EMBL" id="CAI0447115.1"/>
    </source>
</evidence>
<dbReference type="EMBL" id="CAMGYJ010000007">
    <property type="protein sequence ID" value="CAI0447115.1"/>
    <property type="molecule type" value="Genomic_DNA"/>
</dbReference>
<gene>
    <name evidence="4" type="ORF">LITE_LOCUS29283</name>
    <name evidence="5" type="ORF">LITE_LOCUS50831</name>
</gene>
<dbReference type="PANTHER" id="PTHR23024:SF467">
    <property type="entry name" value="CARBOXYLESTERASE 12-RELATED"/>
    <property type="match status" value="1"/>
</dbReference>
<dbReference type="InterPro" id="IPR050466">
    <property type="entry name" value="Carboxylest/Gibb_receptor"/>
</dbReference>
<accession>A0AAV0RZN8</accession>